<feature type="signal peptide" evidence="1">
    <location>
        <begin position="1"/>
        <end position="18"/>
    </location>
</feature>
<protein>
    <submittedName>
        <fullName evidence="2">DUF481 domain-containing protein</fullName>
    </submittedName>
</protein>
<dbReference type="Pfam" id="PF04338">
    <property type="entry name" value="DUF481"/>
    <property type="match status" value="1"/>
</dbReference>
<reference evidence="2 3" key="1">
    <citation type="submission" date="2023-12" db="EMBL/GenBank/DDBJ databases">
        <title>Friends and Foes: Symbiotic and Algicidal bacterial influence on Karenia brevis blooms.</title>
        <authorList>
            <person name="Fei C."/>
            <person name="Mohamed A.R."/>
            <person name="Booker A."/>
            <person name="Arshad M."/>
            <person name="Klass S."/>
            <person name="Ahn S."/>
            <person name="Gilbert P.M."/>
            <person name="Heil C.A."/>
            <person name="Martinez J.M."/>
            <person name="Amin S.A."/>
        </authorList>
    </citation>
    <scope>NUCLEOTIDE SEQUENCE [LARGE SCALE GENOMIC DNA]</scope>
    <source>
        <strain evidence="2 3">CE15</strain>
    </source>
</reference>
<dbReference type="RefSeq" id="WP_234004681.1">
    <property type="nucleotide sequence ID" value="NZ_JBAWKS010000001.1"/>
</dbReference>
<evidence type="ECO:0000313" key="3">
    <source>
        <dbReference type="Proteomes" id="UP001382455"/>
    </source>
</evidence>
<keyword evidence="3" id="KW-1185">Reference proteome</keyword>
<keyword evidence="1" id="KW-0732">Signal</keyword>
<sequence>MRWIVFFYCVLFCSKLLAADPDPFEDFAVYGETPSDERYEQNKGRLLFGDLELGFIVTTGNTNTASAKLKTNIMQDLNNWRNQLKFDSLVKKDNDNDEGDELSATRYFTSLQSNYLLEDKNNSLFLYGDYEFDRFSGIEKQASFVAGYGWRFLENRKDSIDLDVGPGVNYQVSETDESDLGYLLRLALQWERIVSKRTRFNQDISAEHSLSGLNSRIKSETSLVSQISGALSLKFSYLYRYNTMPEEGKRNYDAETSATFVFSFN</sequence>
<proteinExistence type="predicted"/>
<dbReference type="InterPro" id="IPR007433">
    <property type="entry name" value="DUF481"/>
</dbReference>
<dbReference type="EMBL" id="JBAWKS010000001">
    <property type="protein sequence ID" value="MEI4548792.1"/>
    <property type="molecule type" value="Genomic_DNA"/>
</dbReference>
<feature type="chain" id="PRO_5045925989" evidence="1">
    <location>
        <begin position="19"/>
        <end position="265"/>
    </location>
</feature>
<name>A0ABU8EPA5_9GAMM</name>
<organism evidence="2 3">
    <name type="scientific">Pseudoalteromonas spongiae</name>
    <dbReference type="NCBI Taxonomy" id="298657"/>
    <lineage>
        <taxon>Bacteria</taxon>
        <taxon>Pseudomonadati</taxon>
        <taxon>Pseudomonadota</taxon>
        <taxon>Gammaproteobacteria</taxon>
        <taxon>Alteromonadales</taxon>
        <taxon>Pseudoalteromonadaceae</taxon>
        <taxon>Pseudoalteromonas</taxon>
    </lineage>
</organism>
<comment type="caution">
    <text evidence="2">The sequence shown here is derived from an EMBL/GenBank/DDBJ whole genome shotgun (WGS) entry which is preliminary data.</text>
</comment>
<dbReference type="Proteomes" id="UP001382455">
    <property type="component" value="Unassembled WGS sequence"/>
</dbReference>
<evidence type="ECO:0000313" key="2">
    <source>
        <dbReference type="EMBL" id="MEI4548792.1"/>
    </source>
</evidence>
<gene>
    <name evidence="2" type="ORF">WAE96_03585</name>
</gene>
<accession>A0ABU8EPA5</accession>
<evidence type="ECO:0000256" key="1">
    <source>
        <dbReference type="SAM" id="SignalP"/>
    </source>
</evidence>